<dbReference type="PANTHER" id="PTHR43298:SF2">
    <property type="entry name" value="FMN_FAD EXPORTER YEEO-RELATED"/>
    <property type="match status" value="1"/>
</dbReference>
<keyword evidence="2" id="KW-1133">Transmembrane helix</keyword>
<feature type="transmembrane region" description="Helical" evidence="2">
    <location>
        <begin position="168"/>
        <end position="189"/>
    </location>
</feature>
<feature type="transmembrane region" description="Helical" evidence="2">
    <location>
        <begin position="195"/>
        <end position="222"/>
    </location>
</feature>
<dbReference type="Pfam" id="PF01554">
    <property type="entry name" value="MatE"/>
    <property type="match status" value="2"/>
</dbReference>
<feature type="transmembrane region" description="Helical" evidence="2">
    <location>
        <begin position="53"/>
        <end position="76"/>
    </location>
</feature>
<evidence type="ECO:0000256" key="1">
    <source>
        <dbReference type="ARBA" id="ARBA00022448"/>
    </source>
</evidence>
<dbReference type="GO" id="GO:0005886">
    <property type="term" value="C:plasma membrane"/>
    <property type="evidence" value="ECO:0007669"/>
    <property type="project" value="TreeGrafter"/>
</dbReference>
<proteinExistence type="predicted"/>
<protein>
    <submittedName>
        <fullName evidence="3">MATE family efflux transporter</fullName>
    </submittedName>
</protein>
<dbReference type="PANTHER" id="PTHR43298">
    <property type="entry name" value="MULTIDRUG RESISTANCE PROTEIN NORM-RELATED"/>
    <property type="match status" value="1"/>
</dbReference>
<keyword evidence="1" id="KW-0813">Transport</keyword>
<feature type="transmembrane region" description="Helical" evidence="2">
    <location>
        <begin position="97"/>
        <end position="114"/>
    </location>
</feature>
<dbReference type="NCBIfam" id="TIGR00797">
    <property type="entry name" value="matE"/>
    <property type="match status" value="1"/>
</dbReference>
<dbReference type="InterPro" id="IPR002528">
    <property type="entry name" value="MATE_fam"/>
</dbReference>
<feature type="transmembrane region" description="Helical" evidence="2">
    <location>
        <begin position="242"/>
        <end position="268"/>
    </location>
</feature>
<keyword evidence="2" id="KW-0472">Membrane</keyword>
<dbReference type="Proteomes" id="UP000839735">
    <property type="component" value="Unassembled WGS sequence"/>
</dbReference>
<feature type="transmembrane region" description="Helical" evidence="2">
    <location>
        <begin position="397"/>
        <end position="418"/>
    </location>
</feature>
<feature type="transmembrane region" description="Helical" evidence="2">
    <location>
        <begin position="424"/>
        <end position="442"/>
    </location>
</feature>
<gene>
    <name evidence="3" type="ORF">CTQ69_23640</name>
</gene>
<feature type="transmembrane region" description="Helical" evidence="2">
    <location>
        <begin position="134"/>
        <end position="156"/>
    </location>
</feature>
<accession>A0A5Y1YDJ4</accession>
<dbReference type="EMBL" id="AAIBIC010000040">
    <property type="protein sequence ID" value="ECC3916898.1"/>
    <property type="molecule type" value="Genomic_DNA"/>
</dbReference>
<evidence type="ECO:0000256" key="2">
    <source>
        <dbReference type="SAM" id="Phobius"/>
    </source>
</evidence>
<dbReference type="AlphaFoldDB" id="A0A5Y1YDJ4"/>
<sequence>MLRIKMNAISVIKKLGFFSLPIIGTSFLNMLAGFIGLLFVAKIGSDELAASSLAVTSFVMIWTMSACLLYSVGILVGHCRGSNASKEETGNWVKNGIFLALVISLVLSLIIANFDKILLLFGQDKHLVMMTKGYFRYAACFLIPALVSMVLFQFFVGIGKPQITLITYTIRLPVASALFYIFVLGKLGFSSMGLAGVAFSLFLVQIIECVSVMLYVHIASIFREYKITRNLWVINGTMCKTLLTIGGPIGVQFGGELAVITIITYMMGHFGSVALVANQIVSQFIVLSTMVTMGLTQALSVLVSQSSASGEFILIRRYYSVAQGLVLLFLSLILVAFIIRPNVFLGMYIDVSDVSNTSVISLSMMLFCIGISSVMVDGLRNLLSGVLRGLQDAKTPMIVSLLCLWGISLPISWLLAFPLQMGPVGLRIGFASGIVVASVILFRRYISSVRNKQENFELSVH</sequence>
<feature type="transmembrane region" description="Helical" evidence="2">
    <location>
        <begin position="280"/>
        <end position="306"/>
    </location>
</feature>
<name>A0A5Y1YDJ4_SALDZ</name>
<dbReference type="InterPro" id="IPR050222">
    <property type="entry name" value="MATE_MdtK"/>
</dbReference>
<dbReference type="GO" id="GO:0042910">
    <property type="term" value="F:xenobiotic transmembrane transporter activity"/>
    <property type="evidence" value="ECO:0007669"/>
    <property type="project" value="InterPro"/>
</dbReference>
<feature type="transmembrane region" description="Helical" evidence="2">
    <location>
        <begin position="318"/>
        <end position="339"/>
    </location>
</feature>
<keyword evidence="2" id="KW-0812">Transmembrane</keyword>
<evidence type="ECO:0000313" key="3">
    <source>
        <dbReference type="EMBL" id="ECC3916898.1"/>
    </source>
</evidence>
<comment type="caution">
    <text evidence="3">The sequence shown here is derived from an EMBL/GenBank/DDBJ whole genome shotgun (WGS) entry which is preliminary data.</text>
</comment>
<dbReference type="GO" id="GO:0015297">
    <property type="term" value="F:antiporter activity"/>
    <property type="evidence" value="ECO:0007669"/>
    <property type="project" value="InterPro"/>
</dbReference>
<feature type="transmembrane region" description="Helical" evidence="2">
    <location>
        <begin position="359"/>
        <end position="376"/>
    </location>
</feature>
<organism evidence="3">
    <name type="scientific">Salmonella diarizonae</name>
    <dbReference type="NCBI Taxonomy" id="59204"/>
    <lineage>
        <taxon>Bacteria</taxon>
        <taxon>Pseudomonadati</taxon>
        <taxon>Pseudomonadota</taxon>
        <taxon>Gammaproteobacteria</taxon>
        <taxon>Enterobacterales</taxon>
        <taxon>Enterobacteriaceae</taxon>
        <taxon>Salmonella</taxon>
    </lineage>
</organism>
<reference evidence="3" key="1">
    <citation type="submission" date="2018-08" db="EMBL/GenBank/DDBJ databases">
        <authorList>
            <person name="Ashton P.M."/>
            <person name="Dallman T."/>
            <person name="Nair S."/>
            <person name="De Pinna E."/>
            <person name="Peters T."/>
            <person name="Grant K."/>
        </authorList>
    </citation>
    <scope>NUCLEOTIDE SEQUENCE [LARGE SCALE GENOMIC DNA]</scope>
    <source>
        <strain evidence="3">294779</strain>
    </source>
</reference>
<feature type="transmembrane region" description="Helical" evidence="2">
    <location>
        <begin position="20"/>
        <end position="41"/>
    </location>
</feature>